<dbReference type="OrthoDB" id="9814200at2"/>
<dbReference type="PRINTS" id="PR00455">
    <property type="entry name" value="HTHTETR"/>
</dbReference>
<dbReference type="SUPFAM" id="SSF46689">
    <property type="entry name" value="Homeodomain-like"/>
    <property type="match status" value="1"/>
</dbReference>
<feature type="domain" description="HTH tetR-type" evidence="5">
    <location>
        <begin position="8"/>
        <end position="68"/>
    </location>
</feature>
<evidence type="ECO:0000313" key="7">
    <source>
        <dbReference type="Proteomes" id="UP000005384"/>
    </source>
</evidence>
<keyword evidence="7" id="KW-1185">Reference proteome</keyword>
<dbReference type="Gene3D" id="1.10.357.10">
    <property type="entry name" value="Tetracycline Repressor, domain 2"/>
    <property type="match status" value="1"/>
</dbReference>
<dbReference type="AlphaFoldDB" id="G5IBZ5"/>
<keyword evidence="1" id="KW-0805">Transcription regulation</keyword>
<accession>G5IBZ5</accession>
<dbReference type="InterPro" id="IPR049149">
    <property type="entry name" value="TetR/AcrR_C"/>
</dbReference>
<dbReference type="GO" id="GO:0003700">
    <property type="term" value="F:DNA-binding transcription factor activity"/>
    <property type="evidence" value="ECO:0007669"/>
    <property type="project" value="TreeGrafter"/>
</dbReference>
<gene>
    <name evidence="6" type="ORF">HMPREF9473_00978</name>
</gene>
<evidence type="ECO:0000256" key="1">
    <source>
        <dbReference type="ARBA" id="ARBA00023015"/>
    </source>
</evidence>
<evidence type="ECO:0000313" key="6">
    <source>
        <dbReference type="EMBL" id="EHI60913.1"/>
    </source>
</evidence>
<dbReference type="RefSeq" id="WP_006778964.1">
    <property type="nucleotide sequence ID" value="NZ_CP040506.1"/>
</dbReference>
<dbReference type="Pfam" id="PF21303">
    <property type="entry name" value="TetR_C_39"/>
    <property type="match status" value="1"/>
</dbReference>
<protein>
    <recommendedName>
        <fullName evidence="5">HTH tetR-type domain-containing protein</fullName>
    </recommendedName>
</protein>
<evidence type="ECO:0000259" key="5">
    <source>
        <dbReference type="PROSITE" id="PS50977"/>
    </source>
</evidence>
<keyword evidence="2 4" id="KW-0238">DNA-binding</keyword>
<comment type="caution">
    <text evidence="6">The sequence shown here is derived from an EMBL/GenBank/DDBJ whole genome shotgun (WGS) entry which is preliminary data.</text>
</comment>
<evidence type="ECO:0000256" key="2">
    <source>
        <dbReference type="ARBA" id="ARBA00023125"/>
    </source>
</evidence>
<dbReference type="Pfam" id="PF00440">
    <property type="entry name" value="TetR_N"/>
    <property type="match status" value="1"/>
</dbReference>
<evidence type="ECO:0000256" key="4">
    <source>
        <dbReference type="PROSITE-ProRule" id="PRU00335"/>
    </source>
</evidence>
<dbReference type="EMBL" id="ADLN01000009">
    <property type="protein sequence ID" value="EHI60913.1"/>
    <property type="molecule type" value="Genomic_DNA"/>
</dbReference>
<dbReference type="HOGENOM" id="CLU_069356_29_2_9"/>
<dbReference type="GO" id="GO:0000976">
    <property type="term" value="F:transcription cis-regulatory region binding"/>
    <property type="evidence" value="ECO:0007669"/>
    <property type="project" value="TreeGrafter"/>
</dbReference>
<dbReference type="PATRIC" id="fig|742737.3.peg.978"/>
<proteinExistence type="predicted"/>
<keyword evidence="3" id="KW-0804">Transcription</keyword>
<organism evidence="6 7">
    <name type="scientific">Hungatella hathewayi WAL-18680</name>
    <dbReference type="NCBI Taxonomy" id="742737"/>
    <lineage>
        <taxon>Bacteria</taxon>
        <taxon>Bacillati</taxon>
        <taxon>Bacillota</taxon>
        <taxon>Clostridia</taxon>
        <taxon>Lachnospirales</taxon>
        <taxon>Lachnospiraceae</taxon>
        <taxon>Hungatella</taxon>
    </lineage>
</organism>
<feature type="DNA-binding region" description="H-T-H motif" evidence="4">
    <location>
        <begin position="31"/>
        <end position="50"/>
    </location>
</feature>
<name>G5IBZ5_9FIRM</name>
<dbReference type="Proteomes" id="UP000005384">
    <property type="component" value="Unassembled WGS sequence"/>
</dbReference>
<evidence type="ECO:0000256" key="3">
    <source>
        <dbReference type="ARBA" id="ARBA00023163"/>
    </source>
</evidence>
<dbReference type="InterPro" id="IPR050109">
    <property type="entry name" value="HTH-type_TetR-like_transc_reg"/>
</dbReference>
<dbReference type="PROSITE" id="PS01081">
    <property type="entry name" value="HTH_TETR_1"/>
    <property type="match status" value="1"/>
</dbReference>
<dbReference type="PANTHER" id="PTHR30055:SF234">
    <property type="entry name" value="HTH-TYPE TRANSCRIPTIONAL REGULATOR BETI"/>
    <property type="match status" value="1"/>
</dbReference>
<dbReference type="InterPro" id="IPR009057">
    <property type="entry name" value="Homeodomain-like_sf"/>
</dbReference>
<sequence>MRVVKEAEVRKNEILDAAAALFGEKGFDSTSTNDILDVVGIARGTLYHHFKSKEDIMDALIERQTNRLLARAREAAEDKSGSVEERMVQTIMALHVEVTEHGEGQEMIQHLHNPQNALMHQKTQRILLGQVPAILAGILEDGIAAGVIDTSYPLEAMEIAVTYLNTVLDDDILELTPEQRTTKIQAFLFLMERMLGAKPGQFSLIQTMLGES</sequence>
<dbReference type="InterPro" id="IPR001647">
    <property type="entry name" value="HTH_TetR"/>
</dbReference>
<dbReference type="PROSITE" id="PS50977">
    <property type="entry name" value="HTH_TETR_2"/>
    <property type="match status" value="1"/>
</dbReference>
<dbReference type="InterPro" id="IPR023772">
    <property type="entry name" value="DNA-bd_HTH_TetR-type_CS"/>
</dbReference>
<reference evidence="6 7" key="1">
    <citation type="submission" date="2011-08" db="EMBL/GenBank/DDBJ databases">
        <title>The Genome Sequence of Clostridium hathewayi WAL-18680.</title>
        <authorList>
            <consortium name="The Broad Institute Genome Sequencing Platform"/>
            <person name="Earl A."/>
            <person name="Ward D."/>
            <person name="Feldgarden M."/>
            <person name="Gevers D."/>
            <person name="Finegold S.M."/>
            <person name="Summanen P.H."/>
            <person name="Molitoris D.R."/>
            <person name="Song M."/>
            <person name="Daigneault M."/>
            <person name="Allen-Vercoe E."/>
            <person name="Young S.K."/>
            <person name="Zeng Q."/>
            <person name="Gargeya S."/>
            <person name="Fitzgerald M."/>
            <person name="Haas B."/>
            <person name="Abouelleil A."/>
            <person name="Alvarado L."/>
            <person name="Arachchi H.M."/>
            <person name="Berlin A."/>
            <person name="Brown A."/>
            <person name="Chapman S.B."/>
            <person name="Chen Z."/>
            <person name="Dunbar C."/>
            <person name="Freedman E."/>
            <person name="Gearin G."/>
            <person name="Gellesch M."/>
            <person name="Goldberg J."/>
            <person name="Griggs A."/>
            <person name="Gujja S."/>
            <person name="Heiman D."/>
            <person name="Howarth C."/>
            <person name="Larson L."/>
            <person name="Lui A."/>
            <person name="MacDonald P.J.P."/>
            <person name="Montmayeur A."/>
            <person name="Murphy C."/>
            <person name="Neiman D."/>
            <person name="Pearson M."/>
            <person name="Priest M."/>
            <person name="Roberts A."/>
            <person name="Saif S."/>
            <person name="Shea T."/>
            <person name="Shenoy N."/>
            <person name="Sisk P."/>
            <person name="Stolte C."/>
            <person name="Sykes S."/>
            <person name="Wortman J."/>
            <person name="Nusbaum C."/>
            <person name="Birren B."/>
        </authorList>
    </citation>
    <scope>NUCLEOTIDE SEQUENCE [LARGE SCALE GENOMIC DNA]</scope>
    <source>
        <strain evidence="6 7">WAL-18680</strain>
    </source>
</reference>
<dbReference type="PANTHER" id="PTHR30055">
    <property type="entry name" value="HTH-TYPE TRANSCRIPTIONAL REGULATOR RUTR"/>
    <property type="match status" value="1"/>
</dbReference>